<protein>
    <submittedName>
        <fullName evidence="1">Uncharacterized protein</fullName>
    </submittedName>
</protein>
<sequence>MQISVQLLHSGDKYNGVLLEADFCSHIAFVKIISSHRLINRSDFPFWQVGFHARQFGGSWWLYTSLVCWPGLDAGGSIDQEMENTESRNKRTSRQLIKAEVPNVARVSLSLGWLDLVFCL</sequence>
<accession>A0AAV6KRB0</accession>
<reference evidence="1" key="1">
    <citation type="submission" date="2020-08" db="EMBL/GenBank/DDBJ databases">
        <title>Plant Genome Project.</title>
        <authorList>
            <person name="Zhang R.-G."/>
        </authorList>
    </citation>
    <scope>NUCLEOTIDE SEQUENCE</scope>
    <source>
        <strain evidence="1">WSP0</strain>
        <tissue evidence="1">Leaf</tissue>
    </source>
</reference>
<gene>
    <name evidence="1" type="ORF">RHGRI_012299</name>
</gene>
<evidence type="ECO:0000313" key="2">
    <source>
        <dbReference type="Proteomes" id="UP000823749"/>
    </source>
</evidence>
<evidence type="ECO:0000313" key="1">
    <source>
        <dbReference type="EMBL" id="KAG5554696.1"/>
    </source>
</evidence>
<proteinExistence type="predicted"/>
<name>A0AAV6KRB0_9ERIC</name>
<dbReference type="AlphaFoldDB" id="A0AAV6KRB0"/>
<comment type="caution">
    <text evidence="1">The sequence shown here is derived from an EMBL/GenBank/DDBJ whole genome shotgun (WGS) entry which is preliminary data.</text>
</comment>
<organism evidence="1 2">
    <name type="scientific">Rhododendron griersonianum</name>
    <dbReference type="NCBI Taxonomy" id="479676"/>
    <lineage>
        <taxon>Eukaryota</taxon>
        <taxon>Viridiplantae</taxon>
        <taxon>Streptophyta</taxon>
        <taxon>Embryophyta</taxon>
        <taxon>Tracheophyta</taxon>
        <taxon>Spermatophyta</taxon>
        <taxon>Magnoliopsida</taxon>
        <taxon>eudicotyledons</taxon>
        <taxon>Gunneridae</taxon>
        <taxon>Pentapetalae</taxon>
        <taxon>asterids</taxon>
        <taxon>Ericales</taxon>
        <taxon>Ericaceae</taxon>
        <taxon>Ericoideae</taxon>
        <taxon>Rhodoreae</taxon>
        <taxon>Rhododendron</taxon>
    </lineage>
</organism>
<dbReference type="Proteomes" id="UP000823749">
    <property type="component" value="Chromosome 4"/>
</dbReference>
<dbReference type="EMBL" id="JACTNZ010000004">
    <property type="protein sequence ID" value="KAG5554696.1"/>
    <property type="molecule type" value="Genomic_DNA"/>
</dbReference>
<keyword evidence="2" id="KW-1185">Reference proteome</keyword>